<dbReference type="EMBL" id="CP020858">
    <property type="protein sequence ID" value="ARU19605.1"/>
    <property type="molecule type" value="Genomic_DNA"/>
</dbReference>
<evidence type="ECO:0000313" key="2">
    <source>
        <dbReference type="Proteomes" id="UP000195378"/>
    </source>
</evidence>
<proteinExistence type="predicted"/>
<protein>
    <submittedName>
        <fullName evidence="1">Uncharacterized protein</fullName>
    </submittedName>
</protein>
<dbReference type="RefSeq" id="WP_087448795.1">
    <property type="nucleotide sequence ID" value="NZ_CP020858.1"/>
</dbReference>
<sequence>MLSWSGDIHEFLSVYQKNMTDFQDKINSHLSWLNDDLYLDNDFRLALIIQKLDASFSRLLYNQICENTRLINIILNKLSGLLNESDYQEYDDLGNLITVSYKAYLDNKLELDKDNFNKYYQQLQAILDKLAKFKHDNVSEQYLKGGEN</sequence>
<organism evidence="1 2">
    <name type="scientific">Ligilactobacillus salivarius</name>
    <dbReference type="NCBI Taxonomy" id="1624"/>
    <lineage>
        <taxon>Bacteria</taxon>
        <taxon>Bacillati</taxon>
        <taxon>Bacillota</taxon>
        <taxon>Bacilli</taxon>
        <taxon>Lactobacillales</taxon>
        <taxon>Lactobacillaceae</taxon>
        <taxon>Ligilactobacillus</taxon>
    </lineage>
</organism>
<evidence type="ECO:0000313" key="1">
    <source>
        <dbReference type="EMBL" id="ARU19605.1"/>
    </source>
</evidence>
<accession>A0A1Y0F8L6</accession>
<dbReference type="AlphaFoldDB" id="A0A1Y0F8L6"/>
<gene>
    <name evidence="1" type="ORF">B7R82_06210</name>
</gene>
<name>A0A1Y0F8L6_9LACO</name>
<reference evidence="1 2" key="1">
    <citation type="submission" date="2017-04" db="EMBL/GenBank/DDBJ databases">
        <title>Complete genome sequence of Lactobacillus salivarius ZLS006, a probiotic strain isolated from healthy piglet.</title>
        <authorList>
            <person name="Zhang D."/>
        </authorList>
    </citation>
    <scope>NUCLEOTIDE SEQUENCE [LARGE SCALE GENOMIC DNA]</scope>
    <source>
        <strain evidence="1 2">ZLS006</strain>
    </source>
</reference>
<dbReference type="Proteomes" id="UP000195378">
    <property type="component" value="Chromosome"/>
</dbReference>